<dbReference type="InterPro" id="IPR005467">
    <property type="entry name" value="His_kinase_dom"/>
</dbReference>
<dbReference type="AlphaFoldDB" id="A0AA42CW73"/>
<evidence type="ECO:0000259" key="7">
    <source>
        <dbReference type="PROSITE" id="PS50110"/>
    </source>
</evidence>
<dbReference type="CDD" id="cd00082">
    <property type="entry name" value="HisKA"/>
    <property type="match status" value="1"/>
</dbReference>
<keyword evidence="8" id="KW-0547">Nucleotide-binding</keyword>
<feature type="modified residue" description="4-aspartylphosphate" evidence="4">
    <location>
        <position position="561"/>
    </location>
</feature>
<dbReference type="InterPro" id="IPR001789">
    <property type="entry name" value="Sig_transdc_resp-reg_receiver"/>
</dbReference>
<dbReference type="Gene3D" id="1.10.287.130">
    <property type="match status" value="1"/>
</dbReference>
<feature type="domain" description="Histidine kinase" evidence="6">
    <location>
        <begin position="264"/>
        <end position="486"/>
    </location>
</feature>
<sequence>MSRLRAIALAVMGLLGVAVLVGLILTLGEANRQRDRAIQLQSHSYDVMILARTLTGTIARSEATLGRFVISGDKRLGQRYYDDWQLAGKQIERLADLTRDSDSQASRIARLRADYQERGKQLSLIALSTNYHKNDQALSLYYAARKAPALTGIDTILEEISGIERDLLDRRTAETRAAIDRSTRLAGILSSFGILILIGAIALGMLTVRALTERGIALAEADAERKRADEFAAAVTVATDELRDQEARLRQVQKMEAVGQLTGGIAHDFNNMLAVVMGGLELAQRGVSGDATRAAIARQLDSAMEGAKRAAALTRQLLSFTREGGINPEVMRVGELLTGMSDLLDRTLGDRISVVIRDESRGWRLRADRVQLENSLVNLAVNARDAMDGRGTLTITAGATTLAAGARECPAGDYLTIAVADTGCGMTAEVAERVFEPFFTTKPVGKGTGLGLSQIFAFVRQQGGAVALDSIPGQGTTITLFLPRVVSAEDGPSASPSAPAAPVGADIASVDILVVEDDPRVLGATVRALRELGHRPIPCDDPLAAPALLATHKSIGLILSDVLMPERTGPEMIAALDPQYAHLPVLFVTGFAGEMMEHEAFRGRQVLRKPFTLAALERAIATTLSGVGPVGEDQVAAE</sequence>
<dbReference type="Gene3D" id="3.30.565.10">
    <property type="entry name" value="Histidine kinase-like ATPase, C-terminal domain"/>
    <property type="match status" value="1"/>
</dbReference>
<dbReference type="InterPro" id="IPR007891">
    <property type="entry name" value="CHASE3"/>
</dbReference>
<gene>
    <name evidence="8" type="ORF">NEE01_22110</name>
</gene>
<dbReference type="SUPFAM" id="SSF52172">
    <property type="entry name" value="CheY-like"/>
    <property type="match status" value="1"/>
</dbReference>
<dbReference type="RefSeq" id="WP_265271548.1">
    <property type="nucleotide sequence ID" value="NZ_JANFAV010000023.1"/>
</dbReference>
<dbReference type="InterPro" id="IPR003594">
    <property type="entry name" value="HATPase_dom"/>
</dbReference>
<dbReference type="PROSITE" id="PS50109">
    <property type="entry name" value="HIS_KIN"/>
    <property type="match status" value="1"/>
</dbReference>
<dbReference type="Proteomes" id="UP001165565">
    <property type="component" value="Unassembled WGS sequence"/>
</dbReference>
<keyword evidence="3 4" id="KW-0597">Phosphoprotein</keyword>
<evidence type="ECO:0000256" key="5">
    <source>
        <dbReference type="SAM" id="Phobius"/>
    </source>
</evidence>
<comment type="caution">
    <text evidence="8">The sequence shown here is derived from an EMBL/GenBank/DDBJ whole genome shotgun (WGS) entry which is preliminary data.</text>
</comment>
<feature type="transmembrane region" description="Helical" evidence="5">
    <location>
        <begin position="185"/>
        <end position="206"/>
    </location>
</feature>
<dbReference type="GO" id="GO:0005524">
    <property type="term" value="F:ATP binding"/>
    <property type="evidence" value="ECO:0007669"/>
    <property type="project" value="UniProtKB-KW"/>
</dbReference>
<protein>
    <recommendedName>
        <fullName evidence="2">histidine kinase</fullName>
        <ecNumber evidence="2">2.7.13.3</ecNumber>
    </recommendedName>
</protein>
<evidence type="ECO:0000256" key="4">
    <source>
        <dbReference type="PROSITE-ProRule" id="PRU00169"/>
    </source>
</evidence>
<feature type="transmembrane region" description="Helical" evidence="5">
    <location>
        <begin position="6"/>
        <end position="27"/>
    </location>
</feature>
<evidence type="ECO:0000313" key="9">
    <source>
        <dbReference type="Proteomes" id="UP001165565"/>
    </source>
</evidence>
<dbReference type="InterPro" id="IPR036890">
    <property type="entry name" value="HATPase_C_sf"/>
</dbReference>
<dbReference type="EC" id="2.7.13.3" evidence="2"/>
<dbReference type="InterPro" id="IPR011006">
    <property type="entry name" value="CheY-like_superfamily"/>
</dbReference>
<dbReference type="InterPro" id="IPR003661">
    <property type="entry name" value="HisK_dim/P_dom"/>
</dbReference>
<name>A0AA42CW73_9SPHN</name>
<dbReference type="GO" id="GO:0000155">
    <property type="term" value="F:phosphorelay sensor kinase activity"/>
    <property type="evidence" value="ECO:0007669"/>
    <property type="project" value="InterPro"/>
</dbReference>
<comment type="catalytic activity">
    <reaction evidence="1">
        <text>ATP + protein L-histidine = ADP + protein N-phospho-L-histidine.</text>
        <dbReference type="EC" id="2.7.13.3"/>
    </reaction>
</comment>
<evidence type="ECO:0000256" key="2">
    <source>
        <dbReference type="ARBA" id="ARBA00012438"/>
    </source>
</evidence>
<proteinExistence type="predicted"/>
<dbReference type="Pfam" id="PF05227">
    <property type="entry name" value="CHASE3"/>
    <property type="match status" value="1"/>
</dbReference>
<dbReference type="Pfam" id="PF02518">
    <property type="entry name" value="HATPase_c"/>
    <property type="match status" value="1"/>
</dbReference>
<evidence type="ECO:0000256" key="3">
    <source>
        <dbReference type="ARBA" id="ARBA00022553"/>
    </source>
</evidence>
<dbReference type="SMART" id="SM00387">
    <property type="entry name" value="HATPase_c"/>
    <property type="match status" value="1"/>
</dbReference>
<dbReference type="Pfam" id="PF00072">
    <property type="entry name" value="Response_reg"/>
    <property type="match status" value="1"/>
</dbReference>
<organism evidence="8 9">
    <name type="scientific">Sphingomonas lycopersici</name>
    <dbReference type="NCBI Taxonomy" id="2951807"/>
    <lineage>
        <taxon>Bacteria</taxon>
        <taxon>Pseudomonadati</taxon>
        <taxon>Pseudomonadota</taxon>
        <taxon>Alphaproteobacteria</taxon>
        <taxon>Sphingomonadales</taxon>
        <taxon>Sphingomonadaceae</taxon>
        <taxon>Sphingomonas</taxon>
    </lineage>
</organism>
<dbReference type="InterPro" id="IPR004358">
    <property type="entry name" value="Sig_transdc_His_kin-like_C"/>
</dbReference>
<dbReference type="Gene3D" id="3.40.50.2300">
    <property type="match status" value="1"/>
</dbReference>
<dbReference type="PRINTS" id="PR00344">
    <property type="entry name" value="BCTRLSENSOR"/>
</dbReference>
<keyword evidence="9" id="KW-1185">Reference proteome</keyword>
<keyword evidence="5" id="KW-0472">Membrane</keyword>
<dbReference type="SUPFAM" id="SSF55874">
    <property type="entry name" value="ATPase domain of HSP90 chaperone/DNA topoisomerase II/histidine kinase"/>
    <property type="match status" value="1"/>
</dbReference>
<dbReference type="PANTHER" id="PTHR43065:SF49">
    <property type="entry name" value="HISTIDINE KINASE"/>
    <property type="match status" value="1"/>
</dbReference>
<keyword evidence="5" id="KW-1133">Transmembrane helix</keyword>
<reference evidence="8" key="1">
    <citation type="submission" date="2022-06" db="EMBL/GenBank/DDBJ databases">
        <title>Sphingomonas sp. nov. isolated from rhizosphere soil of tomato.</title>
        <authorList>
            <person name="Dong H."/>
            <person name="Gao R."/>
        </authorList>
    </citation>
    <scope>NUCLEOTIDE SEQUENCE</scope>
    <source>
        <strain evidence="8">MMSM24</strain>
    </source>
</reference>
<keyword evidence="5" id="KW-0812">Transmembrane</keyword>
<evidence type="ECO:0000259" key="6">
    <source>
        <dbReference type="PROSITE" id="PS50109"/>
    </source>
</evidence>
<dbReference type="SUPFAM" id="SSF47384">
    <property type="entry name" value="Homodimeric domain of signal transducing histidine kinase"/>
    <property type="match status" value="1"/>
</dbReference>
<dbReference type="EMBL" id="JANFAV010000023">
    <property type="protein sequence ID" value="MCW6537483.1"/>
    <property type="molecule type" value="Genomic_DNA"/>
</dbReference>
<dbReference type="PANTHER" id="PTHR43065">
    <property type="entry name" value="SENSOR HISTIDINE KINASE"/>
    <property type="match status" value="1"/>
</dbReference>
<feature type="domain" description="Response regulatory" evidence="7">
    <location>
        <begin position="511"/>
        <end position="624"/>
    </location>
</feature>
<dbReference type="SMART" id="SM00388">
    <property type="entry name" value="HisKA"/>
    <property type="match status" value="1"/>
</dbReference>
<keyword evidence="8" id="KW-0067">ATP-binding</keyword>
<evidence type="ECO:0000313" key="8">
    <source>
        <dbReference type="EMBL" id="MCW6537483.1"/>
    </source>
</evidence>
<dbReference type="SMART" id="SM00448">
    <property type="entry name" value="REC"/>
    <property type="match status" value="1"/>
</dbReference>
<dbReference type="PROSITE" id="PS50110">
    <property type="entry name" value="RESPONSE_REGULATORY"/>
    <property type="match status" value="1"/>
</dbReference>
<accession>A0AA42CW73</accession>
<dbReference type="InterPro" id="IPR036097">
    <property type="entry name" value="HisK_dim/P_sf"/>
</dbReference>
<evidence type="ECO:0000256" key="1">
    <source>
        <dbReference type="ARBA" id="ARBA00000085"/>
    </source>
</evidence>